<dbReference type="SMART" id="SM00347">
    <property type="entry name" value="HTH_MARR"/>
    <property type="match status" value="1"/>
</dbReference>
<sequence>MARRPQTRPARSATPGDTLLRRFTGYCMKRAYLVIEAEVMAALAPHDLRLTAFSALGIIIETPGLTQTALANALSIERSSVVVIVDTLENRELISRNSVEGDRRTYALVATLRGRRLFEHIAKDIETREARLQAGLSPAQRAALCDYLGSVERGGEPDGSAG</sequence>
<gene>
    <name evidence="2" type="ORF">CVM52_17490</name>
</gene>
<dbReference type="EMBL" id="PGTB01000095">
    <property type="protein sequence ID" value="PJE35379.1"/>
    <property type="molecule type" value="Genomic_DNA"/>
</dbReference>
<dbReference type="OrthoDB" id="8077146at2"/>
<dbReference type="InterPro" id="IPR000835">
    <property type="entry name" value="HTH_MarR-typ"/>
</dbReference>
<name>A0A2M8IXW5_9RHOB</name>
<dbReference type="Gene3D" id="1.10.10.10">
    <property type="entry name" value="Winged helix-like DNA-binding domain superfamily/Winged helix DNA-binding domain"/>
    <property type="match status" value="1"/>
</dbReference>
<dbReference type="InterPro" id="IPR036390">
    <property type="entry name" value="WH_DNA-bd_sf"/>
</dbReference>
<dbReference type="PANTHER" id="PTHR33164">
    <property type="entry name" value="TRANSCRIPTIONAL REGULATOR, MARR FAMILY"/>
    <property type="match status" value="1"/>
</dbReference>
<dbReference type="GO" id="GO:0003700">
    <property type="term" value="F:DNA-binding transcription factor activity"/>
    <property type="evidence" value="ECO:0007669"/>
    <property type="project" value="InterPro"/>
</dbReference>
<feature type="domain" description="HTH marR-type" evidence="1">
    <location>
        <begin position="16"/>
        <end position="153"/>
    </location>
</feature>
<proteinExistence type="predicted"/>
<dbReference type="GO" id="GO:0006950">
    <property type="term" value="P:response to stress"/>
    <property type="evidence" value="ECO:0007669"/>
    <property type="project" value="TreeGrafter"/>
</dbReference>
<organism evidence="2 3">
    <name type="scientific">Pseudooceanicola lipolyticus</name>
    <dbReference type="NCBI Taxonomy" id="2029104"/>
    <lineage>
        <taxon>Bacteria</taxon>
        <taxon>Pseudomonadati</taxon>
        <taxon>Pseudomonadota</taxon>
        <taxon>Alphaproteobacteria</taxon>
        <taxon>Rhodobacterales</taxon>
        <taxon>Paracoccaceae</taxon>
        <taxon>Pseudooceanicola</taxon>
    </lineage>
</organism>
<dbReference type="RefSeq" id="WP_100163748.1">
    <property type="nucleotide sequence ID" value="NZ_PGTB01000095.1"/>
</dbReference>
<evidence type="ECO:0000313" key="2">
    <source>
        <dbReference type="EMBL" id="PJE35379.1"/>
    </source>
</evidence>
<keyword evidence="3" id="KW-1185">Reference proteome</keyword>
<comment type="caution">
    <text evidence="2">The sequence shown here is derived from an EMBL/GenBank/DDBJ whole genome shotgun (WGS) entry which is preliminary data.</text>
</comment>
<dbReference type="InterPro" id="IPR039422">
    <property type="entry name" value="MarR/SlyA-like"/>
</dbReference>
<evidence type="ECO:0000313" key="3">
    <source>
        <dbReference type="Proteomes" id="UP000231553"/>
    </source>
</evidence>
<dbReference type="Pfam" id="PF12802">
    <property type="entry name" value="MarR_2"/>
    <property type="match status" value="1"/>
</dbReference>
<dbReference type="PRINTS" id="PR00598">
    <property type="entry name" value="HTHMARR"/>
</dbReference>
<dbReference type="InterPro" id="IPR036388">
    <property type="entry name" value="WH-like_DNA-bd_sf"/>
</dbReference>
<dbReference type="Proteomes" id="UP000231553">
    <property type="component" value="Unassembled WGS sequence"/>
</dbReference>
<dbReference type="AlphaFoldDB" id="A0A2M8IXW5"/>
<dbReference type="PROSITE" id="PS50995">
    <property type="entry name" value="HTH_MARR_2"/>
    <property type="match status" value="1"/>
</dbReference>
<dbReference type="PANTHER" id="PTHR33164:SF89">
    <property type="entry name" value="MARR FAMILY REGULATORY PROTEIN"/>
    <property type="match status" value="1"/>
</dbReference>
<evidence type="ECO:0000259" key="1">
    <source>
        <dbReference type="PROSITE" id="PS50995"/>
    </source>
</evidence>
<reference evidence="2 3" key="1">
    <citation type="journal article" date="2018" name="Int. J. Syst. Evol. Microbiol.">
        <title>Pseudooceanicola lipolyticus sp. nov., a marine alphaproteobacterium, reclassification of Oceanicola flagellatus as Pseudooceanicola flagellatus comb. nov. and emended description of the genus Pseudooceanicola.</title>
        <authorList>
            <person name="Huang M.-M."/>
            <person name="Guo L.-L."/>
            <person name="Wu Y.-H."/>
            <person name="Lai Q.-L."/>
            <person name="Shao Z.-Z."/>
            <person name="Wang C.-S."/>
            <person name="Wu M."/>
            <person name="Xu X.-W."/>
        </authorList>
    </citation>
    <scope>NUCLEOTIDE SEQUENCE [LARGE SCALE GENOMIC DNA]</scope>
    <source>
        <strain evidence="2 3">157</strain>
    </source>
</reference>
<protein>
    <submittedName>
        <fullName evidence="2">MarR family transcriptional regulator</fullName>
    </submittedName>
</protein>
<accession>A0A2M8IXW5</accession>
<dbReference type="SUPFAM" id="SSF46785">
    <property type="entry name" value="Winged helix' DNA-binding domain"/>
    <property type="match status" value="1"/>
</dbReference>